<comment type="caution">
    <text evidence="2">The sequence shown here is derived from an EMBL/GenBank/DDBJ whole genome shotgun (WGS) entry which is preliminary data.</text>
</comment>
<evidence type="ECO:0000313" key="2">
    <source>
        <dbReference type="EMBL" id="RUT14540.1"/>
    </source>
</evidence>
<name>A0AB37USS7_9CYAN</name>
<dbReference type="RefSeq" id="WP_106165839.1">
    <property type="nucleotide sequence ID" value="NZ_JAVKZF010000005.1"/>
</dbReference>
<accession>A0AB37USS7</accession>
<evidence type="ECO:0000313" key="3">
    <source>
        <dbReference type="Proteomes" id="UP000282574"/>
    </source>
</evidence>
<evidence type="ECO:0000256" key="1">
    <source>
        <dbReference type="SAM" id="Phobius"/>
    </source>
</evidence>
<dbReference type="AlphaFoldDB" id="A0AB37USS7"/>
<dbReference type="Pfam" id="PF20538">
    <property type="entry name" value="DUF6753"/>
    <property type="match status" value="1"/>
</dbReference>
<reference evidence="2 3" key="1">
    <citation type="journal article" date="2019" name="Genome Biol. Evol.">
        <title>Day and night: Metabolic profiles and evolutionary relationships of six axenic non-marine cyanobacteria.</title>
        <authorList>
            <person name="Will S.E."/>
            <person name="Henke P."/>
            <person name="Boedeker C."/>
            <person name="Huang S."/>
            <person name="Brinkmann H."/>
            <person name="Rohde M."/>
            <person name="Jarek M."/>
            <person name="Friedl T."/>
            <person name="Seufert S."/>
            <person name="Schumacher M."/>
            <person name="Overmann J."/>
            <person name="Neumann-Schaal M."/>
            <person name="Petersen J."/>
        </authorList>
    </citation>
    <scope>NUCLEOTIDE SEQUENCE [LARGE SCALE GENOMIC DNA]</scope>
    <source>
        <strain evidence="2 3">SAG 39.79</strain>
    </source>
</reference>
<organism evidence="2 3">
    <name type="scientific">Chroococcidiopsis cubana SAG 39.79</name>
    <dbReference type="NCBI Taxonomy" id="388085"/>
    <lineage>
        <taxon>Bacteria</taxon>
        <taxon>Bacillati</taxon>
        <taxon>Cyanobacteriota</taxon>
        <taxon>Cyanophyceae</taxon>
        <taxon>Chroococcidiopsidales</taxon>
        <taxon>Chroococcidiopsidaceae</taxon>
        <taxon>Chroococcidiopsis</taxon>
    </lineage>
</organism>
<protein>
    <submittedName>
        <fullName evidence="2">Uncharacterized protein</fullName>
    </submittedName>
</protein>
<dbReference type="EMBL" id="RSCK01000001">
    <property type="protein sequence ID" value="RUT14540.1"/>
    <property type="molecule type" value="Genomic_DNA"/>
</dbReference>
<dbReference type="InterPro" id="IPR046641">
    <property type="entry name" value="DUF6753"/>
</dbReference>
<keyword evidence="1" id="KW-0472">Membrane</keyword>
<proteinExistence type="predicted"/>
<gene>
    <name evidence="2" type="ORF">DSM107010_00860</name>
</gene>
<feature type="transmembrane region" description="Helical" evidence="1">
    <location>
        <begin position="112"/>
        <end position="134"/>
    </location>
</feature>
<keyword evidence="1" id="KW-1133">Transmembrane helix</keyword>
<keyword evidence="3" id="KW-1185">Reference proteome</keyword>
<keyword evidence="1" id="KW-0812">Transmembrane</keyword>
<sequence>MNVATIDQVLSEFSTEEKEKITQLILQSGINPRDPLIVTMATLAKIDSRIDKIPESLGTIVSTWTETIDTKLSQIFRSAVVQQKKALLETVKELLNKSSPTHFASLPMLHSLYLVATLGGVLALGTVIGTFISANTIVKFVAPSNLSSQDKTLLQWARSAEGKQAKDLQKINADAISFCKKQVKELKGKCVISIQK</sequence>
<dbReference type="Proteomes" id="UP000282574">
    <property type="component" value="Unassembled WGS sequence"/>
</dbReference>